<dbReference type="GO" id="GO:0005737">
    <property type="term" value="C:cytoplasm"/>
    <property type="evidence" value="ECO:0007669"/>
    <property type="project" value="UniProtKB-SubCell"/>
</dbReference>
<evidence type="ECO:0000256" key="6">
    <source>
        <dbReference type="HAMAP-Rule" id="MF_00020"/>
    </source>
</evidence>
<dbReference type="PANTHER" id="PTHR21060:SF20">
    <property type="entry name" value="BUTYRATE KINASE 1-RELATED"/>
    <property type="match status" value="1"/>
</dbReference>
<dbReference type="InterPro" id="IPR000890">
    <property type="entry name" value="Aliphatic_acid_kin_short-chain"/>
</dbReference>
<evidence type="ECO:0000256" key="5">
    <source>
        <dbReference type="ARBA" id="ARBA00022840"/>
    </source>
</evidence>
<organism evidence="8 9">
    <name type="scientific">Actinocrispum wychmicini</name>
    <dbReference type="NCBI Taxonomy" id="1213861"/>
    <lineage>
        <taxon>Bacteria</taxon>
        <taxon>Bacillati</taxon>
        <taxon>Actinomycetota</taxon>
        <taxon>Actinomycetes</taxon>
        <taxon>Pseudonocardiales</taxon>
        <taxon>Pseudonocardiaceae</taxon>
        <taxon>Actinocrispum</taxon>
    </lineage>
</organism>
<dbReference type="SUPFAM" id="SSF53067">
    <property type="entry name" value="Actin-like ATPase domain"/>
    <property type="match status" value="2"/>
</dbReference>
<proteinExistence type="inferred from homology"/>
<feature type="active site" description="Proton donor/acceptor" evidence="6">
    <location>
        <position position="112"/>
    </location>
</feature>
<comment type="catalytic activity">
    <reaction evidence="6">
        <text>acetate + ATP = acetyl phosphate + ADP</text>
        <dbReference type="Rhea" id="RHEA:11352"/>
        <dbReference type="ChEBI" id="CHEBI:22191"/>
        <dbReference type="ChEBI" id="CHEBI:30089"/>
        <dbReference type="ChEBI" id="CHEBI:30616"/>
        <dbReference type="ChEBI" id="CHEBI:456216"/>
        <dbReference type="EC" id="2.7.2.1"/>
    </reaction>
</comment>
<dbReference type="OrthoDB" id="9802453at2"/>
<comment type="subunit">
    <text evidence="6">Homodimer.</text>
</comment>
<dbReference type="GO" id="GO:0008776">
    <property type="term" value="F:acetate kinase activity"/>
    <property type="evidence" value="ECO:0007669"/>
    <property type="project" value="UniProtKB-UniRule"/>
</dbReference>
<evidence type="ECO:0000256" key="4">
    <source>
        <dbReference type="ARBA" id="ARBA00022777"/>
    </source>
</evidence>
<dbReference type="PIRSF" id="PIRSF000722">
    <property type="entry name" value="Acetate_prop_kin"/>
    <property type="match status" value="1"/>
</dbReference>
<dbReference type="EC" id="2.7.2.1" evidence="6"/>
<comment type="caution">
    <text evidence="6">Lacks conserved residue(s) required for the propagation of feature annotation.</text>
</comment>
<dbReference type="GO" id="GO:0006083">
    <property type="term" value="P:acetate metabolic process"/>
    <property type="evidence" value="ECO:0007669"/>
    <property type="project" value="TreeGrafter"/>
</dbReference>
<dbReference type="PANTHER" id="PTHR21060">
    <property type="entry name" value="ACETATE KINASE"/>
    <property type="match status" value="1"/>
</dbReference>
<dbReference type="Proteomes" id="UP000295680">
    <property type="component" value="Unassembled WGS sequence"/>
</dbReference>
<dbReference type="PRINTS" id="PR00471">
    <property type="entry name" value="ACETATEKNASE"/>
</dbReference>
<feature type="binding site" evidence="6">
    <location>
        <begin position="172"/>
        <end position="176"/>
    </location>
    <ligand>
        <name>ATP</name>
        <dbReference type="ChEBI" id="CHEBI:30616"/>
    </ligand>
</feature>
<dbReference type="HAMAP" id="MF_00020">
    <property type="entry name" value="Acetate_kinase"/>
    <property type="match status" value="1"/>
</dbReference>
<dbReference type="InterPro" id="IPR043129">
    <property type="entry name" value="ATPase_NBD"/>
</dbReference>
<dbReference type="GO" id="GO:0006085">
    <property type="term" value="P:acetyl-CoA biosynthetic process"/>
    <property type="evidence" value="ECO:0007669"/>
    <property type="project" value="UniProtKB-UniRule"/>
</dbReference>
<dbReference type="PROSITE" id="PS01075">
    <property type="entry name" value="ACETATE_KINASE_1"/>
    <property type="match status" value="1"/>
</dbReference>
<feature type="site" description="Transition state stabilizer" evidence="6">
    <location>
        <position position="144"/>
    </location>
</feature>
<dbReference type="GO" id="GO:0000287">
    <property type="term" value="F:magnesium ion binding"/>
    <property type="evidence" value="ECO:0007669"/>
    <property type="project" value="UniProtKB-UniRule"/>
</dbReference>
<comment type="caution">
    <text evidence="8">The sequence shown here is derived from an EMBL/GenBank/DDBJ whole genome shotgun (WGS) entry which is preliminary data.</text>
</comment>
<feature type="binding site" evidence="6">
    <location>
        <position position="347"/>
    </location>
    <ligand>
        <name>Mg(2+)</name>
        <dbReference type="ChEBI" id="CHEBI:18420"/>
    </ligand>
</feature>
<dbReference type="UniPathway" id="UPA00340">
    <property type="reaction ID" value="UER00458"/>
</dbReference>
<dbReference type="PROSITE" id="PS01076">
    <property type="entry name" value="ACETATE_KINASE_2"/>
    <property type="match status" value="1"/>
</dbReference>
<protein>
    <recommendedName>
        <fullName evidence="6">Acetate kinase</fullName>
        <ecNumber evidence="6">2.7.2.1</ecNumber>
    </recommendedName>
    <alternativeName>
        <fullName evidence="6">Acetokinase</fullName>
    </alternativeName>
</protein>
<comment type="similarity">
    <text evidence="1 6 7">Belongs to the acetokinase family.</text>
</comment>
<keyword evidence="6" id="KW-0460">Magnesium</keyword>
<comment type="subcellular location">
    <subcellularLocation>
        <location evidence="6">Cytoplasm</location>
    </subcellularLocation>
</comment>
<name>A0A4R2JXB0_9PSEU</name>
<evidence type="ECO:0000256" key="3">
    <source>
        <dbReference type="ARBA" id="ARBA00022741"/>
    </source>
</evidence>
<keyword evidence="4 6" id="KW-0418">Kinase</keyword>
<dbReference type="GO" id="GO:0005524">
    <property type="term" value="F:ATP binding"/>
    <property type="evidence" value="ECO:0007669"/>
    <property type="project" value="UniProtKB-KW"/>
</dbReference>
<comment type="pathway">
    <text evidence="6">Metabolic intermediate biosynthesis; acetyl-CoA biosynthesis; acetyl-CoA from acetate: step 1/2.</text>
</comment>
<comment type="cofactor">
    <cofactor evidence="6">
        <name>Mg(2+)</name>
        <dbReference type="ChEBI" id="CHEBI:18420"/>
    </cofactor>
    <cofactor evidence="6">
        <name>Mn(2+)</name>
        <dbReference type="ChEBI" id="CHEBI:29035"/>
    </cofactor>
    <text evidence="6">Mg(2+). Can also accept Mn(2+).</text>
</comment>
<dbReference type="RefSeq" id="WP_132113416.1">
    <property type="nucleotide sequence ID" value="NZ_SLWS01000002.1"/>
</dbReference>
<feature type="binding site" evidence="6">
    <location>
        <position position="7"/>
    </location>
    <ligand>
        <name>Mg(2+)</name>
        <dbReference type="ChEBI" id="CHEBI:18420"/>
    </ligand>
</feature>
<dbReference type="Pfam" id="PF00871">
    <property type="entry name" value="Acetate_kinase"/>
    <property type="match status" value="1"/>
</dbReference>
<gene>
    <name evidence="6" type="primary">ackA</name>
    <name evidence="8" type="ORF">EV192_102113</name>
</gene>
<evidence type="ECO:0000313" key="8">
    <source>
        <dbReference type="EMBL" id="TCO61976.1"/>
    </source>
</evidence>
<sequence>MRVLTVNPGSSSLKLALVANGVQERQVTVDRWDGTMSGPLSGALAEWSDVDAVAVRFVHGGNRRWPVVLDRTVLDELAGLSRLAPLHQPGAVMAAEAVLASMASVPVVACFDTSFHASMPTAARLYGLPVDLTRKYGLYRYGFHGLSCQYSLRRVAEIIDVELTAPRVVCVHMGAGVSVTAIRDGVGVDTSMGFTPLEGAVMATRSGSVDPGVLLHLLDTAAVRAEGLSDLLYHRSGLAGMTGTSGDLRDVLAARRRGSRDAELAVDVYVHRIRREIGAMAMSLDQVDAVVFTGGVATYNPDLVARIAAGLEVLGVRVVRGLLAAAGDRVVSPLGALPRVFVITAREDLELATQAEAVVASRSGVPS</sequence>
<reference evidence="8 9" key="1">
    <citation type="submission" date="2019-03" db="EMBL/GenBank/DDBJ databases">
        <title>Genomic Encyclopedia of Type Strains, Phase IV (KMG-IV): sequencing the most valuable type-strain genomes for metagenomic binning, comparative biology and taxonomic classification.</title>
        <authorList>
            <person name="Goeker M."/>
        </authorList>
    </citation>
    <scope>NUCLEOTIDE SEQUENCE [LARGE SCALE GENOMIC DNA]</scope>
    <source>
        <strain evidence="8 9">DSM 45934</strain>
    </source>
</reference>
<keyword evidence="9" id="KW-1185">Reference proteome</keyword>
<keyword evidence="3 6" id="KW-0547">Nucleotide-binding</keyword>
<dbReference type="InterPro" id="IPR023865">
    <property type="entry name" value="Aliphatic_acid_kinase_CS"/>
</dbReference>
<evidence type="ECO:0000256" key="1">
    <source>
        <dbReference type="ARBA" id="ARBA00008748"/>
    </source>
</evidence>
<dbReference type="AlphaFoldDB" id="A0A4R2JXB0"/>
<evidence type="ECO:0000256" key="2">
    <source>
        <dbReference type="ARBA" id="ARBA00022679"/>
    </source>
</evidence>
<keyword evidence="5 6" id="KW-0067">ATP-binding</keyword>
<dbReference type="Gene3D" id="3.30.420.40">
    <property type="match status" value="2"/>
</dbReference>
<evidence type="ECO:0000313" key="9">
    <source>
        <dbReference type="Proteomes" id="UP000295680"/>
    </source>
</evidence>
<keyword evidence="6" id="KW-0963">Cytoplasm</keyword>
<dbReference type="InterPro" id="IPR004372">
    <property type="entry name" value="Ac/propionate_kinase"/>
</dbReference>
<evidence type="ECO:0000256" key="7">
    <source>
        <dbReference type="RuleBase" id="RU003835"/>
    </source>
</evidence>
<keyword evidence="6" id="KW-0479">Metal-binding</keyword>
<accession>A0A4R2JXB0</accession>
<comment type="function">
    <text evidence="6">Catalyzes the formation of acetyl phosphate from acetate and ATP. Can also catalyze the reverse reaction.</text>
</comment>
<feature type="binding site" evidence="6">
    <location>
        <position position="56"/>
    </location>
    <ligand>
        <name>substrate</name>
    </ligand>
</feature>
<keyword evidence="2 6" id="KW-0808">Transferase</keyword>
<feature type="binding site" evidence="6">
    <location>
        <begin position="247"/>
        <end position="249"/>
    </location>
    <ligand>
        <name>ATP</name>
        <dbReference type="ChEBI" id="CHEBI:30616"/>
    </ligand>
</feature>
<feature type="binding site" evidence="6">
    <location>
        <position position="14"/>
    </location>
    <ligand>
        <name>ATP</name>
        <dbReference type="ChEBI" id="CHEBI:30616"/>
    </ligand>
</feature>
<feature type="site" description="Transition state stabilizer" evidence="6">
    <location>
        <position position="205"/>
    </location>
</feature>
<dbReference type="EMBL" id="SLWS01000002">
    <property type="protein sequence ID" value="TCO61976.1"/>
    <property type="molecule type" value="Genomic_DNA"/>
</dbReference>